<dbReference type="Proteomes" id="UP000694920">
    <property type="component" value="Unplaced"/>
</dbReference>
<name>A0AAJ7W2X3_CEPCN</name>
<feature type="region of interest" description="Disordered" evidence="1">
    <location>
        <begin position="103"/>
        <end position="148"/>
    </location>
</feature>
<protein>
    <submittedName>
        <fullName evidence="3">Uncharacterized protein LOC112494610</fullName>
    </submittedName>
</protein>
<proteinExistence type="predicted"/>
<reference evidence="3" key="1">
    <citation type="submission" date="2025-08" db="UniProtKB">
        <authorList>
            <consortium name="RefSeq"/>
        </authorList>
    </citation>
    <scope>IDENTIFICATION</scope>
</reference>
<feature type="region of interest" description="Disordered" evidence="1">
    <location>
        <begin position="1"/>
        <end position="21"/>
    </location>
</feature>
<dbReference type="KEGG" id="ccin:112494610"/>
<sequence length="148" mass="16961">MNMASGLRVNEGPRSNMSRMRGMESRRRLFLDEISRKFLGDPVPGEEEVVFVLNKGNMTALHVLRSWCDSPINWTGVATYVDARRIIRLANTPETLLTLVQPHGQSKESGPCASPLRKRIPTFSTVTRRQRNWESGRQRGSRNFENYQ</sequence>
<evidence type="ECO:0000256" key="1">
    <source>
        <dbReference type="SAM" id="MobiDB-lite"/>
    </source>
</evidence>
<dbReference type="GeneID" id="112494610"/>
<dbReference type="RefSeq" id="XP_024942575.1">
    <property type="nucleotide sequence ID" value="XM_025086807.1"/>
</dbReference>
<evidence type="ECO:0000313" key="3">
    <source>
        <dbReference type="RefSeq" id="XP_024942575.1"/>
    </source>
</evidence>
<keyword evidence="2" id="KW-1185">Reference proteome</keyword>
<dbReference type="AlphaFoldDB" id="A0AAJ7W2X3"/>
<evidence type="ECO:0000313" key="2">
    <source>
        <dbReference type="Proteomes" id="UP000694920"/>
    </source>
</evidence>
<gene>
    <name evidence="3" type="primary">LOC112494610</name>
</gene>
<organism evidence="2 3">
    <name type="scientific">Cephus cinctus</name>
    <name type="common">Wheat stem sawfly</name>
    <dbReference type="NCBI Taxonomy" id="211228"/>
    <lineage>
        <taxon>Eukaryota</taxon>
        <taxon>Metazoa</taxon>
        <taxon>Ecdysozoa</taxon>
        <taxon>Arthropoda</taxon>
        <taxon>Hexapoda</taxon>
        <taxon>Insecta</taxon>
        <taxon>Pterygota</taxon>
        <taxon>Neoptera</taxon>
        <taxon>Endopterygota</taxon>
        <taxon>Hymenoptera</taxon>
        <taxon>Cephoidea</taxon>
        <taxon>Cephidae</taxon>
        <taxon>Cephus</taxon>
    </lineage>
</organism>
<accession>A0AAJ7W2X3</accession>